<evidence type="ECO:0000256" key="2">
    <source>
        <dbReference type="ARBA" id="ARBA00007613"/>
    </source>
</evidence>
<dbReference type="SUPFAM" id="SSF56954">
    <property type="entry name" value="Outer membrane efflux proteins (OEP)"/>
    <property type="match status" value="1"/>
</dbReference>
<keyword evidence="8" id="KW-0175">Coiled coil</keyword>
<dbReference type="RefSeq" id="WP_183108716.1">
    <property type="nucleotide sequence ID" value="NZ_MCIB01000005.1"/>
</dbReference>
<dbReference type="EMBL" id="MCIB01000005">
    <property type="protein sequence ID" value="RKD33505.1"/>
    <property type="molecule type" value="Genomic_DNA"/>
</dbReference>
<gene>
    <name evidence="10" type="ORF">BET03_08955</name>
</gene>
<evidence type="ECO:0000256" key="5">
    <source>
        <dbReference type="ARBA" id="ARBA00022692"/>
    </source>
</evidence>
<reference evidence="10 11" key="1">
    <citation type="submission" date="2016-08" db="EMBL/GenBank/DDBJ databases">
        <title>Novel Firmicutes and Novel Genomes.</title>
        <authorList>
            <person name="Poppleton D.I."/>
            <person name="Gribaldo S."/>
        </authorList>
    </citation>
    <scope>NUCLEOTIDE SEQUENCE [LARGE SCALE GENOMIC DNA]</scope>
    <source>
        <strain evidence="10 11">CTT3</strain>
    </source>
</reference>
<sequence length="401" mass="45958">MKRIFSFLLICTMVLSLVASGYAIDNSSEQTTETEKETTVNQEEKSLQVRQFTLEEAINHALEHNRDLRISDISIKKAEVSYDDAIRVVKDYNKNKDELDKYPIPAEMLVDRKLLELGVIERSLELSVNLAKWNKQIRENEIKYNVQKAYYDLLLARKGMEIAKESLALAKDQYNKGKTMYELGTISSQQLLEMELAVSQAQSGYDASKMGYEMQKMNFNNTLGLPLDQDVELIDDIKYKEYEAIDLEKSIEDAFKNNAGLKVAKENYELAKLTLEAIKARYPEITYKYREQQIKVEEAAKNLENTKAMIEMGVRSAYLQLITAEKQIKTYEKAVEKAERALELAQISFELGQSTSTEVTQARIALMDAKKKLTEQIHAYNMALLDFKYSTGLGKTEIPTY</sequence>
<evidence type="ECO:0000256" key="6">
    <source>
        <dbReference type="ARBA" id="ARBA00023136"/>
    </source>
</evidence>
<dbReference type="InterPro" id="IPR003423">
    <property type="entry name" value="OMP_efflux"/>
</dbReference>
<dbReference type="Pfam" id="PF02321">
    <property type="entry name" value="OEP"/>
    <property type="match status" value="1"/>
</dbReference>
<evidence type="ECO:0000256" key="4">
    <source>
        <dbReference type="ARBA" id="ARBA00022452"/>
    </source>
</evidence>
<evidence type="ECO:0008006" key="12">
    <source>
        <dbReference type="Google" id="ProtNLM"/>
    </source>
</evidence>
<comment type="caution">
    <text evidence="10">The sequence shown here is derived from an EMBL/GenBank/DDBJ whole genome shotgun (WGS) entry which is preliminary data.</text>
</comment>
<accession>A0A419T7T3</accession>
<keyword evidence="9" id="KW-0732">Signal</keyword>
<dbReference type="Gene3D" id="1.20.1600.10">
    <property type="entry name" value="Outer membrane efflux proteins (OEP)"/>
    <property type="match status" value="2"/>
</dbReference>
<keyword evidence="5" id="KW-0812">Transmembrane</keyword>
<protein>
    <recommendedName>
        <fullName evidence="12">Transporter</fullName>
    </recommendedName>
</protein>
<evidence type="ECO:0000313" key="11">
    <source>
        <dbReference type="Proteomes" id="UP000284177"/>
    </source>
</evidence>
<dbReference type="GO" id="GO:0015562">
    <property type="term" value="F:efflux transmembrane transporter activity"/>
    <property type="evidence" value="ECO:0007669"/>
    <property type="project" value="InterPro"/>
</dbReference>
<evidence type="ECO:0000256" key="3">
    <source>
        <dbReference type="ARBA" id="ARBA00022448"/>
    </source>
</evidence>
<dbReference type="PANTHER" id="PTHR30026:SF20">
    <property type="entry name" value="OUTER MEMBRANE PROTEIN TOLC"/>
    <property type="match status" value="1"/>
</dbReference>
<organism evidence="10 11">
    <name type="scientific">Thermohalobacter berrensis</name>
    <dbReference type="NCBI Taxonomy" id="99594"/>
    <lineage>
        <taxon>Bacteria</taxon>
        <taxon>Bacillati</taxon>
        <taxon>Bacillota</taxon>
        <taxon>Tissierellia</taxon>
        <taxon>Tissierellales</taxon>
        <taxon>Thermohalobacteraceae</taxon>
        <taxon>Thermohalobacter</taxon>
    </lineage>
</organism>
<comment type="subcellular location">
    <subcellularLocation>
        <location evidence="1">Cell outer membrane</location>
    </subcellularLocation>
</comment>
<keyword evidence="7" id="KW-0998">Cell outer membrane</keyword>
<feature type="signal peptide" evidence="9">
    <location>
        <begin position="1"/>
        <end position="23"/>
    </location>
</feature>
<dbReference type="InterPro" id="IPR051906">
    <property type="entry name" value="TolC-like"/>
</dbReference>
<keyword evidence="11" id="KW-1185">Reference proteome</keyword>
<keyword evidence="4" id="KW-1134">Transmembrane beta strand</keyword>
<feature type="chain" id="PRO_5019004307" description="Transporter" evidence="9">
    <location>
        <begin position="24"/>
        <end position="401"/>
    </location>
</feature>
<keyword evidence="6" id="KW-0472">Membrane</keyword>
<dbReference type="Proteomes" id="UP000284177">
    <property type="component" value="Unassembled WGS sequence"/>
</dbReference>
<evidence type="ECO:0000256" key="7">
    <source>
        <dbReference type="ARBA" id="ARBA00023237"/>
    </source>
</evidence>
<dbReference type="AlphaFoldDB" id="A0A419T7T3"/>
<evidence type="ECO:0000256" key="8">
    <source>
        <dbReference type="SAM" id="Coils"/>
    </source>
</evidence>
<evidence type="ECO:0000256" key="9">
    <source>
        <dbReference type="SAM" id="SignalP"/>
    </source>
</evidence>
<name>A0A419T7T3_9FIRM</name>
<dbReference type="GO" id="GO:0015288">
    <property type="term" value="F:porin activity"/>
    <property type="evidence" value="ECO:0007669"/>
    <property type="project" value="TreeGrafter"/>
</dbReference>
<evidence type="ECO:0000313" key="10">
    <source>
        <dbReference type="EMBL" id="RKD33505.1"/>
    </source>
</evidence>
<comment type="similarity">
    <text evidence="2">Belongs to the outer membrane factor (OMF) (TC 1.B.17) family.</text>
</comment>
<dbReference type="PANTHER" id="PTHR30026">
    <property type="entry name" value="OUTER MEMBRANE PROTEIN TOLC"/>
    <property type="match status" value="1"/>
</dbReference>
<dbReference type="GO" id="GO:0009279">
    <property type="term" value="C:cell outer membrane"/>
    <property type="evidence" value="ECO:0007669"/>
    <property type="project" value="UniProtKB-SubCell"/>
</dbReference>
<proteinExistence type="inferred from homology"/>
<keyword evidence="3" id="KW-0813">Transport</keyword>
<feature type="coiled-coil region" evidence="8">
    <location>
        <begin position="261"/>
        <end position="348"/>
    </location>
</feature>
<evidence type="ECO:0000256" key="1">
    <source>
        <dbReference type="ARBA" id="ARBA00004442"/>
    </source>
</evidence>
<dbReference type="GO" id="GO:1990281">
    <property type="term" value="C:efflux pump complex"/>
    <property type="evidence" value="ECO:0007669"/>
    <property type="project" value="TreeGrafter"/>
</dbReference>